<dbReference type="OrthoDB" id="507754at2"/>
<dbReference type="PANTHER" id="PTHR35535:SF1">
    <property type="entry name" value="HEAT SHOCK PROTEIN HSLJ"/>
    <property type="match status" value="1"/>
</dbReference>
<organism evidence="3 4">
    <name type="scientific">Kribbella steppae</name>
    <dbReference type="NCBI Taxonomy" id="2512223"/>
    <lineage>
        <taxon>Bacteria</taxon>
        <taxon>Bacillati</taxon>
        <taxon>Actinomycetota</taxon>
        <taxon>Actinomycetes</taxon>
        <taxon>Propionibacteriales</taxon>
        <taxon>Kribbellaceae</taxon>
        <taxon>Kribbella</taxon>
    </lineage>
</organism>
<dbReference type="InterPro" id="IPR053147">
    <property type="entry name" value="Hsp_HslJ-like"/>
</dbReference>
<gene>
    <name evidence="3" type="ORF">EV652_103350</name>
</gene>
<dbReference type="InterPro" id="IPR038670">
    <property type="entry name" value="HslJ-like_sf"/>
</dbReference>
<evidence type="ECO:0000259" key="2">
    <source>
        <dbReference type="Pfam" id="PF03724"/>
    </source>
</evidence>
<dbReference type="AlphaFoldDB" id="A0A4V2S0N2"/>
<feature type="chain" id="PRO_5039342267" evidence="1">
    <location>
        <begin position="17"/>
        <end position="265"/>
    </location>
</feature>
<proteinExistence type="predicted"/>
<keyword evidence="4" id="KW-1185">Reference proteome</keyword>
<evidence type="ECO:0000313" key="3">
    <source>
        <dbReference type="EMBL" id="TCO33350.1"/>
    </source>
</evidence>
<dbReference type="EMBL" id="SLWN01000003">
    <property type="protein sequence ID" value="TCO33350.1"/>
    <property type="molecule type" value="Genomic_DNA"/>
</dbReference>
<reference evidence="3 4" key="1">
    <citation type="journal article" date="2015" name="Stand. Genomic Sci.">
        <title>Genomic Encyclopedia of Bacterial and Archaeal Type Strains, Phase III: the genomes of soil and plant-associated and newly described type strains.</title>
        <authorList>
            <person name="Whitman W.B."/>
            <person name="Woyke T."/>
            <person name="Klenk H.P."/>
            <person name="Zhou Y."/>
            <person name="Lilburn T.G."/>
            <person name="Beck B.J."/>
            <person name="De Vos P."/>
            <person name="Vandamme P."/>
            <person name="Eisen J.A."/>
            <person name="Garrity G."/>
            <person name="Hugenholtz P."/>
            <person name="Kyrpides N.C."/>
        </authorList>
    </citation>
    <scope>NUCLEOTIDE SEQUENCE [LARGE SCALE GENOMIC DNA]</scope>
    <source>
        <strain evidence="3 4">VKM Ac-2572</strain>
    </source>
</reference>
<dbReference type="InterPro" id="IPR005184">
    <property type="entry name" value="DUF306_Meta_HslJ"/>
</dbReference>
<dbReference type="Gene3D" id="2.40.128.270">
    <property type="match status" value="2"/>
</dbReference>
<evidence type="ECO:0000256" key="1">
    <source>
        <dbReference type="SAM" id="SignalP"/>
    </source>
</evidence>
<dbReference type="PANTHER" id="PTHR35535">
    <property type="entry name" value="HEAT SHOCK PROTEIN HSLJ"/>
    <property type="match status" value="1"/>
</dbReference>
<accession>A0A4V2S0N2</accession>
<comment type="caution">
    <text evidence="3">The sequence shown here is derived from an EMBL/GenBank/DDBJ whole genome shotgun (WGS) entry which is preliminary data.</text>
</comment>
<feature type="signal peptide" evidence="1">
    <location>
        <begin position="1"/>
        <end position="16"/>
    </location>
</feature>
<name>A0A4V2S0N2_9ACTN</name>
<sequence>MRLLGVLMAGVGLSLAACGTEVQTGDSGGSDSGGSPVGKSYLSVKLTEDGKVKQLVPGTRIRLDFRDEGALGFHTGCNQLGGMISLAGGTVTMDAYGGTEIGCGAAKQAQDEWLGELLKARPTWKVEADTLTLTRGGTTLVLKDRKIVEPDLPIAGTKWTVDGVMSGEAVEHFYGLAPAYFTIEGERITGSTGCNAFEGPVTRTTTTLSVGALAMTLVGCLGDTARLDGAVIGVLGSPLTYSIDYNRLELRTADGKRGLNLIAKK</sequence>
<dbReference type="RefSeq" id="WP_132208811.1">
    <property type="nucleotide sequence ID" value="NZ_SLWN01000003.1"/>
</dbReference>
<keyword evidence="1" id="KW-0732">Signal</keyword>
<evidence type="ECO:0000313" key="4">
    <source>
        <dbReference type="Proteomes" id="UP000294508"/>
    </source>
</evidence>
<dbReference type="Pfam" id="PF03724">
    <property type="entry name" value="META"/>
    <property type="match status" value="2"/>
</dbReference>
<feature type="domain" description="DUF306" evidence="2">
    <location>
        <begin position="153"/>
        <end position="257"/>
    </location>
</feature>
<dbReference type="Proteomes" id="UP000294508">
    <property type="component" value="Unassembled WGS sequence"/>
</dbReference>
<feature type="domain" description="DUF306" evidence="2">
    <location>
        <begin position="58"/>
        <end position="141"/>
    </location>
</feature>
<protein>
    <submittedName>
        <fullName evidence="3">META domain-containing protein</fullName>
    </submittedName>
</protein>